<dbReference type="RefSeq" id="WP_069954003.1">
    <property type="nucleotide sequence ID" value="NZ_CP012886.2"/>
</dbReference>
<organism evidence="1 2">
    <name type="scientific">Mycobacterium intracellulare subsp. chimaera</name>
    <dbReference type="NCBI Taxonomy" id="222805"/>
    <lineage>
        <taxon>Bacteria</taxon>
        <taxon>Bacillati</taxon>
        <taxon>Actinomycetota</taxon>
        <taxon>Actinomycetes</taxon>
        <taxon>Mycobacteriales</taxon>
        <taxon>Mycobacteriaceae</taxon>
        <taxon>Mycobacterium</taxon>
        <taxon>Mycobacterium avium complex (MAC)</taxon>
    </lineage>
</organism>
<dbReference type="Proteomes" id="UP001529272">
    <property type="component" value="Unassembled WGS sequence"/>
</dbReference>
<sequence>MPEYPSGEFLAELIADIEGAAARHGLRKNTEWQCVDLLHRCTVGHIGILLVCSDSVFLCRSAVFGSPGAVSRHAALMSVTASTC</sequence>
<reference evidence="2" key="2">
    <citation type="submission" date="2023-06" db="EMBL/GenBank/DDBJ databases">
        <title>Itaconate inhibition of nontuberculous mycobacteria.</title>
        <authorList>
            <person name="Spilker T."/>
        </authorList>
    </citation>
    <scope>NUCLEOTIDE SEQUENCE [LARGE SCALE GENOMIC DNA]</scope>
    <source>
        <strain evidence="2">FLAC1071</strain>
    </source>
</reference>
<proteinExistence type="predicted"/>
<evidence type="ECO:0000313" key="2">
    <source>
        <dbReference type="Proteomes" id="UP001529272"/>
    </source>
</evidence>
<protein>
    <submittedName>
        <fullName evidence="1">Uncharacterized protein</fullName>
    </submittedName>
</protein>
<evidence type="ECO:0000313" key="1">
    <source>
        <dbReference type="EMBL" id="MDM3927844.1"/>
    </source>
</evidence>
<keyword evidence="2" id="KW-1185">Reference proteome</keyword>
<comment type="caution">
    <text evidence="1">The sequence shown here is derived from an EMBL/GenBank/DDBJ whole genome shotgun (WGS) entry which is preliminary data.</text>
</comment>
<accession>A0ABT7P3I7</accession>
<reference evidence="1 2" key="1">
    <citation type="submission" date="2023-06" db="EMBL/GenBank/DDBJ databases">
        <title>Itaconate inhibition of nontuberculous mycobacteria.</title>
        <authorList>
            <person name="Breen P."/>
            <person name="Zimbric M."/>
            <person name="Caverly L."/>
        </authorList>
    </citation>
    <scope>NUCLEOTIDE SEQUENCE [LARGE SCALE GENOMIC DNA]</scope>
    <source>
        <strain evidence="1 2">FLAC1071</strain>
    </source>
</reference>
<name>A0ABT7P3I7_MYCIT</name>
<dbReference type="EMBL" id="JASZZX010000016">
    <property type="protein sequence ID" value="MDM3927844.1"/>
    <property type="molecule type" value="Genomic_DNA"/>
</dbReference>
<gene>
    <name evidence="1" type="ORF">QRB35_17685</name>
</gene>